<feature type="region of interest" description="Disordered" evidence="1">
    <location>
        <begin position="1"/>
        <end position="30"/>
    </location>
</feature>
<accession>J3LWD8</accession>
<dbReference type="Proteomes" id="UP000006038">
    <property type="component" value="Chromosome 4"/>
</dbReference>
<evidence type="ECO:0000256" key="1">
    <source>
        <dbReference type="SAM" id="MobiDB-lite"/>
    </source>
</evidence>
<organism evidence="2">
    <name type="scientific">Oryza brachyantha</name>
    <name type="common">malo sina</name>
    <dbReference type="NCBI Taxonomy" id="4533"/>
    <lineage>
        <taxon>Eukaryota</taxon>
        <taxon>Viridiplantae</taxon>
        <taxon>Streptophyta</taxon>
        <taxon>Embryophyta</taxon>
        <taxon>Tracheophyta</taxon>
        <taxon>Spermatophyta</taxon>
        <taxon>Magnoliopsida</taxon>
        <taxon>Liliopsida</taxon>
        <taxon>Poales</taxon>
        <taxon>Poaceae</taxon>
        <taxon>BOP clade</taxon>
        <taxon>Oryzoideae</taxon>
        <taxon>Oryzeae</taxon>
        <taxon>Oryzinae</taxon>
        <taxon>Oryza</taxon>
    </lineage>
</organism>
<feature type="compositionally biased region" description="Low complexity" evidence="1">
    <location>
        <begin position="1"/>
        <end position="19"/>
    </location>
</feature>
<proteinExistence type="predicted"/>
<keyword evidence="3" id="KW-1185">Reference proteome</keyword>
<evidence type="ECO:0000313" key="3">
    <source>
        <dbReference type="Proteomes" id="UP000006038"/>
    </source>
</evidence>
<reference evidence="2" key="1">
    <citation type="journal article" date="2013" name="Nat. Commun.">
        <title>Whole-genome sequencing of Oryza brachyantha reveals mechanisms underlying Oryza genome evolution.</title>
        <authorList>
            <person name="Chen J."/>
            <person name="Huang Q."/>
            <person name="Gao D."/>
            <person name="Wang J."/>
            <person name="Lang Y."/>
            <person name="Liu T."/>
            <person name="Li B."/>
            <person name="Bai Z."/>
            <person name="Luis Goicoechea J."/>
            <person name="Liang C."/>
            <person name="Chen C."/>
            <person name="Zhang W."/>
            <person name="Sun S."/>
            <person name="Liao Y."/>
            <person name="Zhang X."/>
            <person name="Yang L."/>
            <person name="Song C."/>
            <person name="Wang M."/>
            <person name="Shi J."/>
            <person name="Liu G."/>
            <person name="Liu J."/>
            <person name="Zhou H."/>
            <person name="Zhou W."/>
            <person name="Yu Q."/>
            <person name="An N."/>
            <person name="Chen Y."/>
            <person name="Cai Q."/>
            <person name="Wang B."/>
            <person name="Liu B."/>
            <person name="Min J."/>
            <person name="Huang Y."/>
            <person name="Wu H."/>
            <person name="Li Z."/>
            <person name="Zhang Y."/>
            <person name="Yin Y."/>
            <person name="Song W."/>
            <person name="Jiang J."/>
            <person name="Jackson S.A."/>
            <person name="Wing R.A."/>
            <person name="Wang J."/>
            <person name="Chen M."/>
        </authorList>
    </citation>
    <scope>NUCLEOTIDE SEQUENCE [LARGE SCALE GENOMIC DNA]</scope>
    <source>
        <strain evidence="2">cv. IRGC 101232</strain>
    </source>
</reference>
<dbReference type="HOGENOM" id="CLU_2267915_0_0_1"/>
<dbReference type="AlphaFoldDB" id="J3LWD8"/>
<evidence type="ECO:0000313" key="2">
    <source>
        <dbReference type="EnsemblPlants" id="OB04G14630.1"/>
    </source>
</evidence>
<dbReference type="Gramene" id="OB04G14630.1">
    <property type="protein sequence ID" value="OB04G14630.1"/>
    <property type="gene ID" value="OB04G14630"/>
</dbReference>
<protein>
    <submittedName>
        <fullName evidence="2">Uncharacterized protein</fullName>
    </submittedName>
</protein>
<sequence>MACVTTTETSTSMGTKTPTEAALPQKPADGHFQGLFRNSLPTITSITRIPMKGAMGDFNDMDRIGGVEAPLAPMLPPLGGFRGMTYETVDGSGTMDLYSITRG</sequence>
<reference evidence="2" key="2">
    <citation type="submission" date="2013-04" db="UniProtKB">
        <authorList>
            <consortium name="EnsemblPlants"/>
        </authorList>
    </citation>
    <scope>IDENTIFICATION</scope>
</reference>
<name>J3LWD8_ORYBR</name>
<dbReference type="EnsemblPlants" id="OB04G14630.1">
    <property type="protein sequence ID" value="OB04G14630.1"/>
    <property type="gene ID" value="OB04G14630"/>
</dbReference>